<proteinExistence type="inferred from homology"/>
<dbReference type="InterPro" id="IPR038729">
    <property type="entry name" value="Rad50/SbcC_AAA"/>
</dbReference>
<dbReference type="Pfam" id="PF13558">
    <property type="entry name" value="SbcC_Walker_B"/>
    <property type="match status" value="1"/>
</dbReference>
<feature type="coiled-coil region" evidence="4">
    <location>
        <begin position="593"/>
        <end position="620"/>
    </location>
</feature>
<evidence type="ECO:0000256" key="1">
    <source>
        <dbReference type="ARBA" id="ARBA00006930"/>
    </source>
</evidence>
<reference evidence="6" key="1">
    <citation type="submission" date="2023-04" db="EMBL/GenBank/DDBJ databases">
        <title>Macrococci isolated from food, foodproducing animals, and human clinical materials.</title>
        <authorList>
            <person name="Maslanova I."/>
            <person name="Svec P."/>
            <person name="Sedlacek I."/>
            <person name="Novakova D."/>
            <person name="Keller J.E."/>
            <person name="Schwendener S."/>
            <person name="Finstrlova A."/>
            <person name="Botka T."/>
            <person name="Kovarovic V."/>
            <person name="Petras P."/>
            <person name="Perreten V."/>
            <person name="Pantucek R."/>
        </authorList>
    </citation>
    <scope>NUCLEOTIDE SEQUENCE</scope>
    <source>
        <strain evidence="6">NRL/St 21/332</strain>
    </source>
</reference>
<dbReference type="Gene3D" id="3.40.50.300">
    <property type="entry name" value="P-loop containing nucleotide triphosphate hydrolases"/>
    <property type="match status" value="2"/>
</dbReference>
<name>A0AAU6R6G6_9STAP</name>
<keyword evidence="4" id="KW-0175">Coiled coil</keyword>
<evidence type="ECO:0000256" key="4">
    <source>
        <dbReference type="SAM" id="Coils"/>
    </source>
</evidence>
<evidence type="ECO:0000256" key="3">
    <source>
        <dbReference type="ARBA" id="ARBA00013368"/>
    </source>
</evidence>
<dbReference type="AlphaFoldDB" id="A0AAU6R6G6"/>
<dbReference type="PANTHER" id="PTHR32114">
    <property type="entry name" value="ABC TRANSPORTER ABCH.3"/>
    <property type="match status" value="1"/>
</dbReference>
<dbReference type="SUPFAM" id="SSF52540">
    <property type="entry name" value="P-loop containing nucleoside triphosphate hydrolases"/>
    <property type="match status" value="2"/>
</dbReference>
<dbReference type="GO" id="GO:0016887">
    <property type="term" value="F:ATP hydrolysis activity"/>
    <property type="evidence" value="ECO:0007669"/>
    <property type="project" value="InterPro"/>
</dbReference>
<dbReference type="Pfam" id="PF13476">
    <property type="entry name" value="AAA_23"/>
    <property type="match status" value="1"/>
</dbReference>
<evidence type="ECO:0000313" key="6">
    <source>
        <dbReference type="EMBL" id="WZE65718.1"/>
    </source>
</evidence>
<feature type="coiled-coil region" evidence="4">
    <location>
        <begin position="276"/>
        <end position="437"/>
    </location>
</feature>
<feature type="domain" description="Rad50/SbcC-type AAA" evidence="5">
    <location>
        <begin position="5"/>
        <end position="205"/>
    </location>
</feature>
<dbReference type="GO" id="GO:0006302">
    <property type="term" value="P:double-strand break repair"/>
    <property type="evidence" value="ECO:0007669"/>
    <property type="project" value="InterPro"/>
</dbReference>
<feature type="coiled-coil region" evidence="4">
    <location>
        <begin position="735"/>
        <end position="805"/>
    </location>
</feature>
<dbReference type="PANTHER" id="PTHR32114:SF2">
    <property type="entry name" value="ABC TRANSPORTER ABCH.3"/>
    <property type="match status" value="1"/>
</dbReference>
<comment type="subunit">
    <text evidence="2">Heterodimer of SbcC and SbcD.</text>
</comment>
<evidence type="ECO:0000259" key="5">
    <source>
        <dbReference type="Pfam" id="PF13476"/>
    </source>
</evidence>
<accession>A0AAU6R6G6</accession>
<sequence>MRPIKLEIQHFGPFKNETIDFKQLNNHTLFLISGKTGSGKTTIFDAMMYALYGTASTSSRNHKAMRNKHAYDEEETMIKFQFSIKDKQYLIIRNLPHIKAGNKTPITSKLEVYEIHDNEKCLISTNKKTETNQLIVDIVKLQADQFRQILILPQGEFKNFLVSDSESKNEILRTLFDTKHLELMVKRLKENVDDKIDAIRMKEKEIEFHIQQLGVGFPPYMVTYDEQIRTANLYYEALQKVFSQNISELNDKSNELKLKGDALKAAEILNNNIQSVKQHKHQLAMLYEQREEIENTQKTVQQLVQFESYLSCISQLEKLKKDDAHLSVQKKDEEQQISENKDKLQQLKSALNEVMQDDEEMKRLNHQLIEQERFVDEKYQGLEEDVNTLNELKNETTALSDKLSSTHQANETIQSSLEALIQEKTKLYEEKVKLQNHIRDNETIISLINEYDSHYKALQAIKENQDMLTEELLSCESLIERFNFGDDLLDIDAVDSIRAQLKIGQNCPVCNHIVTEKTDGVHHEYHNLVQRRMTLSREQEANATKIEWIEALMKAVTDKLLAYEQFKVTYKHEDMRNTGELLMHEQEMLTQKLETLNDHLNHINHEYEDLSNELKNNKASIISLKDVIDANEKKINERNGKKERYHTFVSFTGFKNYDDFKAQFDEKRDLYENYDKHLNHLNETIASCSELIRSKENIVDKYNTHLIYNEKLLSQLESTKNSFHISDKIVDEYMDKDIEQELETLQNTVESYYKDIHFHENTIKTLEDLIGGKKAPDIEKLSNEYAELSSKAKAFEQAINDERSQLKMLDNIIMQLEVLHETYVKQMEDIGSEIRLFEVLNGKNTLKLSIENYVLVYYLEQILLLANERLLQMTHNRYKLVRKKEVHSRKKSGLEIEVFDYHTNNVRDITTLSGGETFIASLSLALGLSDYVMQISGGINLESVFIDEGFGSLDSDTLETAIEVLIELQETGKLIGIISHVQSLQENMPAILKVRTDGFNSDTEFQLK</sequence>
<comment type="similarity">
    <text evidence="1">Belongs to the SMC family. SbcC subfamily.</text>
</comment>
<evidence type="ECO:0000256" key="2">
    <source>
        <dbReference type="ARBA" id="ARBA00011322"/>
    </source>
</evidence>
<gene>
    <name evidence="6" type="ORF">QA541_05500</name>
</gene>
<dbReference type="EMBL" id="CP124577">
    <property type="protein sequence ID" value="WZE65718.1"/>
    <property type="molecule type" value="Genomic_DNA"/>
</dbReference>
<dbReference type="RefSeq" id="WP_420493704.1">
    <property type="nucleotide sequence ID" value="NZ_CP124577.1"/>
</dbReference>
<organism evidence="6">
    <name type="scientific">Macrococcus psychrotolerans</name>
    <dbReference type="NCBI Taxonomy" id="3039389"/>
    <lineage>
        <taxon>Bacteria</taxon>
        <taxon>Bacillati</taxon>
        <taxon>Bacillota</taxon>
        <taxon>Bacilli</taxon>
        <taxon>Bacillales</taxon>
        <taxon>Staphylococcaceae</taxon>
        <taxon>Macrococcus</taxon>
    </lineage>
</organism>
<protein>
    <recommendedName>
        <fullName evidence="3">Nuclease SbcCD subunit C</fullName>
    </recommendedName>
</protein>
<dbReference type="InterPro" id="IPR027417">
    <property type="entry name" value="P-loop_NTPase"/>
</dbReference>